<proteinExistence type="predicted"/>
<dbReference type="KEGG" id="dvu:DVU_1178"/>
<accession>Q72CV5</accession>
<name>Q72CV5_NITV2</name>
<evidence type="ECO:0000313" key="2">
    <source>
        <dbReference type="Proteomes" id="UP000002194"/>
    </source>
</evidence>
<sequence>MWQHQPMPFDTEYCSLYYFSTYLPMTASSKPSAMPYRSL</sequence>
<evidence type="ECO:0000313" key="1">
    <source>
        <dbReference type="EMBL" id="AAS95656.1"/>
    </source>
</evidence>
<dbReference type="Proteomes" id="UP000002194">
    <property type="component" value="Chromosome"/>
</dbReference>
<organism evidence="1 2">
    <name type="scientific">Nitratidesulfovibrio vulgaris (strain ATCC 29579 / DSM 644 / CCUG 34227 / NCIMB 8303 / VKM B-1760 / Hildenborough)</name>
    <name type="common">Desulfovibrio vulgaris</name>
    <dbReference type="NCBI Taxonomy" id="882"/>
    <lineage>
        <taxon>Bacteria</taxon>
        <taxon>Pseudomonadati</taxon>
        <taxon>Thermodesulfobacteriota</taxon>
        <taxon>Desulfovibrionia</taxon>
        <taxon>Desulfovibrionales</taxon>
        <taxon>Desulfovibrionaceae</taxon>
        <taxon>Nitratidesulfovibrio</taxon>
    </lineage>
</organism>
<dbReference type="HOGENOM" id="CLU_3308599_0_0_7"/>
<dbReference type="AlphaFoldDB" id="Q72CV5"/>
<reference evidence="1 2" key="1">
    <citation type="journal article" date="2004" name="Nat. Biotechnol.">
        <title>The genome sequence of the anaerobic, sulfate-reducing bacterium Desulfovibrio vulgaris Hildenborough.</title>
        <authorList>
            <person name="Heidelberg J.F."/>
            <person name="Seshadri R."/>
            <person name="Haveman S.A."/>
            <person name="Hemme C.L."/>
            <person name="Paulsen I.T."/>
            <person name="Kolonay J.F."/>
            <person name="Eisen J.A."/>
            <person name="Ward N."/>
            <person name="Methe B."/>
            <person name="Brinkac L.M."/>
            <person name="Daugherty S.C."/>
            <person name="Deboy R.T."/>
            <person name="Dodson R.J."/>
            <person name="Durkin A.S."/>
            <person name="Madupu R."/>
            <person name="Nelson W.C."/>
            <person name="Sullivan S.A."/>
            <person name="Fouts D."/>
            <person name="Haft D.H."/>
            <person name="Selengut J."/>
            <person name="Peterson J.D."/>
            <person name="Davidsen T.M."/>
            <person name="Zafar N."/>
            <person name="Zhou L."/>
            <person name="Radune D."/>
            <person name="Dimitrov G."/>
            <person name="Hance M."/>
            <person name="Tran K."/>
            <person name="Khouri H."/>
            <person name="Gill J."/>
            <person name="Utterback T.R."/>
            <person name="Feldblyum T.V."/>
            <person name="Wall J.D."/>
            <person name="Voordouw G."/>
            <person name="Fraser C.M."/>
        </authorList>
    </citation>
    <scope>NUCLEOTIDE SEQUENCE [LARGE SCALE GENOMIC DNA]</scope>
    <source>
        <strain evidence="2">ATCC 29579 / DSM 644 / NCIMB 8303 / VKM B-1760 / Hildenborough</strain>
    </source>
</reference>
<dbReference type="STRING" id="882.DVU_1178"/>
<protein>
    <submittedName>
        <fullName evidence="1">Uncharacterized protein</fullName>
    </submittedName>
</protein>
<gene>
    <name evidence="1" type="ordered locus">DVU_1178</name>
</gene>
<dbReference type="EMBL" id="AE017285">
    <property type="protein sequence ID" value="AAS95656.1"/>
    <property type="molecule type" value="Genomic_DNA"/>
</dbReference>
<keyword evidence="2" id="KW-1185">Reference proteome</keyword>
<dbReference type="EnsemblBacteria" id="AAS95656">
    <property type="protein sequence ID" value="AAS95656"/>
    <property type="gene ID" value="DVU_1178"/>
</dbReference>
<dbReference type="PaxDb" id="882-DVU_1178"/>